<sequence length="427" mass="45315">MKRFEWWVQIAGIAALLVMPKFADSYYLHVFSVICIFVVVAVGMNILVGYTGLVSLGHAGLFAIGAYTSALLSTRVGVAFWLASLAGMLLAALAGAILALASLRARGIALAMVTIAFGIIIEQVALDQDTLTGGFMGISNIPQPSLAGIKLPPSIRFYLLLLIAALSVWLAANLRQSKWGRALIAVRENSVAAASLGVSRYRIETMAFVLSAALVGYAGALYAHHHTYIAPTIFTFDLSILMLLIVILGGLGTVWGPVLGAVVLLALPELISGFQGFRLIVYGAIMLGCLYVMPQGIAGSFRSRRPPASPTDPPPEPTASFTLERIISPSTGDHSQPLVEIEHLTKMFGGLAAVEHVDLTIKPGTIHTSSAPMVPAKPPLSISSPAFISQLGVKSAFEGNSCPVGPPIAWPPLVWPEPSRHPAYFRN</sequence>
<evidence type="ECO:0000256" key="6">
    <source>
        <dbReference type="SAM" id="Phobius"/>
    </source>
</evidence>
<evidence type="ECO:0000256" key="1">
    <source>
        <dbReference type="ARBA" id="ARBA00004651"/>
    </source>
</evidence>
<evidence type="ECO:0008006" key="9">
    <source>
        <dbReference type="Google" id="ProtNLM"/>
    </source>
</evidence>
<dbReference type="PANTHER" id="PTHR30482">
    <property type="entry name" value="HIGH-AFFINITY BRANCHED-CHAIN AMINO ACID TRANSPORT SYSTEM PERMEASE"/>
    <property type="match status" value="1"/>
</dbReference>
<dbReference type="AlphaFoldDB" id="W4LIE1"/>
<feature type="transmembrane region" description="Helical" evidence="6">
    <location>
        <begin position="243"/>
        <end position="267"/>
    </location>
</feature>
<keyword evidence="4 6" id="KW-1133">Transmembrane helix</keyword>
<protein>
    <recommendedName>
        <fullName evidence="9">Branched-chain amino acid ABC transporter permease</fullName>
    </recommendedName>
</protein>
<dbReference type="HOGENOM" id="CLU_031365_2_2_7"/>
<dbReference type="CDD" id="cd06581">
    <property type="entry name" value="TM_PBP1_LivM_like"/>
    <property type="match status" value="1"/>
</dbReference>
<feature type="transmembrane region" description="Helical" evidence="6">
    <location>
        <begin position="205"/>
        <end position="223"/>
    </location>
</feature>
<dbReference type="PANTHER" id="PTHR30482:SF10">
    <property type="entry name" value="HIGH-AFFINITY BRANCHED-CHAIN AMINO ACID TRANSPORT PROTEIN BRAE"/>
    <property type="match status" value="1"/>
</dbReference>
<gene>
    <name evidence="7" type="ORF">ETSY1_21110</name>
</gene>
<feature type="transmembrane region" description="Helical" evidence="6">
    <location>
        <begin position="26"/>
        <end position="48"/>
    </location>
</feature>
<evidence type="ECO:0000256" key="3">
    <source>
        <dbReference type="ARBA" id="ARBA00022692"/>
    </source>
</evidence>
<evidence type="ECO:0000256" key="4">
    <source>
        <dbReference type="ARBA" id="ARBA00022989"/>
    </source>
</evidence>
<keyword evidence="3 6" id="KW-0812">Transmembrane</keyword>
<dbReference type="GO" id="GO:0005886">
    <property type="term" value="C:plasma membrane"/>
    <property type="evidence" value="ECO:0007669"/>
    <property type="project" value="UniProtKB-SubCell"/>
</dbReference>
<name>W4LIE1_ENTF1</name>
<dbReference type="PATRIC" id="fig|1429438.4.peg.4090"/>
<evidence type="ECO:0000313" key="8">
    <source>
        <dbReference type="Proteomes" id="UP000019141"/>
    </source>
</evidence>
<comment type="caution">
    <text evidence="7">The sequence shown here is derived from an EMBL/GenBank/DDBJ whole genome shotgun (WGS) entry which is preliminary data.</text>
</comment>
<dbReference type="Proteomes" id="UP000019141">
    <property type="component" value="Unassembled WGS sequence"/>
</dbReference>
<dbReference type="Pfam" id="PF02653">
    <property type="entry name" value="BPD_transp_2"/>
    <property type="match status" value="1"/>
</dbReference>
<organism evidence="7 8">
    <name type="scientific">Entotheonella factor</name>
    <dbReference type="NCBI Taxonomy" id="1429438"/>
    <lineage>
        <taxon>Bacteria</taxon>
        <taxon>Pseudomonadati</taxon>
        <taxon>Nitrospinota/Tectimicrobiota group</taxon>
        <taxon>Candidatus Tectimicrobiota</taxon>
        <taxon>Candidatus Entotheonellia</taxon>
        <taxon>Candidatus Entotheonellales</taxon>
        <taxon>Candidatus Entotheonellaceae</taxon>
        <taxon>Candidatus Entotheonella</taxon>
    </lineage>
</organism>
<keyword evidence="5 6" id="KW-0472">Membrane</keyword>
<proteinExistence type="predicted"/>
<feature type="transmembrane region" description="Helical" evidence="6">
    <location>
        <begin position="279"/>
        <end position="297"/>
    </location>
</feature>
<feature type="transmembrane region" description="Helical" evidence="6">
    <location>
        <begin position="53"/>
        <end position="72"/>
    </location>
</feature>
<keyword evidence="2" id="KW-1003">Cell membrane</keyword>
<feature type="transmembrane region" description="Helical" evidence="6">
    <location>
        <begin position="108"/>
        <end position="126"/>
    </location>
</feature>
<evidence type="ECO:0000256" key="5">
    <source>
        <dbReference type="ARBA" id="ARBA00023136"/>
    </source>
</evidence>
<dbReference type="GO" id="GO:0015658">
    <property type="term" value="F:branched-chain amino acid transmembrane transporter activity"/>
    <property type="evidence" value="ECO:0007669"/>
    <property type="project" value="InterPro"/>
</dbReference>
<feature type="transmembrane region" description="Helical" evidence="6">
    <location>
        <begin position="78"/>
        <end position="101"/>
    </location>
</feature>
<dbReference type="EMBL" id="AZHW01000610">
    <property type="protein sequence ID" value="ETW97858.1"/>
    <property type="molecule type" value="Genomic_DNA"/>
</dbReference>
<dbReference type="InterPro" id="IPR001851">
    <property type="entry name" value="ABC_transp_permease"/>
</dbReference>
<dbReference type="InterPro" id="IPR043428">
    <property type="entry name" value="LivM-like"/>
</dbReference>
<reference evidence="7 8" key="1">
    <citation type="journal article" date="2014" name="Nature">
        <title>An environmental bacterial taxon with a large and distinct metabolic repertoire.</title>
        <authorList>
            <person name="Wilson M.C."/>
            <person name="Mori T."/>
            <person name="Ruckert C."/>
            <person name="Uria A.R."/>
            <person name="Helf M.J."/>
            <person name="Takada K."/>
            <person name="Gernert C."/>
            <person name="Steffens U.A."/>
            <person name="Heycke N."/>
            <person name="Schmitt S."/>
            <person name="Rinke C."/>
            <person name="Helfrich E.J."/>
            <person name="Brachmann A.O."/>
            <person name="Gurgui C."/>
            <person name="Wakimoto T."/>
            <person name="Kracht M."/>
            <person name="Crusemann M."/>
            <person name="Hentschel U."/>
            <person name="Abe I."/>
            <person name="Matsunaga S."/>
            <person name="Kalinowski J."/>
            <person name="Takeyama H."/>
            <person name="Piel J."/>
        </authorList>
    </citation>
    <scope>NUCLEOTIDE SEQUENCE [LARGE SCALE GENOMIC DNA]</scope>
    <source>
        <strain evidence="8">TSY1</strain>
    </source>
</reference>
<comment type="subcellular location">
    <subcellularLocation>
        <location evidence="1">Cell membrane</location>
        <topology evidence="1">Multi-pass membrane protein</topology>
    </subcellularLocation>
</comment>
<feature type="transmembrane region" description="Helical" evidence="6">
    <location>
        <begin position="155"/>
        <end position="174"/>
    </location>
</feature>
<keyword evidence="8" id="KW-1185">Reference proteome</keyword>
<accession>W4LIE1</accession>
<evidence type="ECO:0000313" key="7">
    <source>
        <dbReference type="EMBL" id="ETW97858.1"/>
    </source>
</evidence>
<evidence type="ECO:0000256" key="2">
    <source>
        <dbReference type="ARBA" id="ARBA00022475"/>
    </source>
</evidence>